<evidence type="ECO:0000256" key="1">
    <source>
        <dbReference type="SAM" id="MobiDB-lite"/>
    </source>
</evidence>
<sequence length="126" mass="13490">MNRFSSIYLSPSAKPSQSPPPSSTFTNLLSPSFPPLLDLAPLSADFASSPPSPSSSQKIGGEIVSTLLLKAVQLYKEAKSASNTRARREDVGVDAKFSWGTSGSSLHEEIGEVFSRLLFSPRKKSC</sequence>
<name>A0A833QR53_9POAL</name>
<proteinExistence type="predicted"/>
<protein>
    <submittedName>
        <fullName evidence="2">Uncharacterized protein</fullName>
    </submittedName>
</protein>
<dbReference type="AlphaFoldDB" id="A0A833QR53"/>
<feature type="region of interest" description="Disordered" evidence="1">
    <location>
        <begin position="1"/>
        <end position="27"/>
    </location>
</feature>
<organism evidence="2 3">
    <name type="scientific">Carex littledalei</name>
    <dbReference type="NCBI Taxonomy" id="544730"/>
    <lineage>
        <taxon>Eukaryota</taxon>
        <taxon>Viridiplantae</taxon>
        <taxon>Streptophyta</taxon>
        <taxon>Embryophyta</taxon>
        <taxon>Tracheophyta</taxon>
        <taxon>Spermatophyta</taxon>
        <taxon>Magnoliopsida</taxon>
        <taxon>Liliopsida</taxon>
        <taxon>Poales</taxon>
        <taxon>Cyperaceae</taxon>
        <taxon>Cyperoideae</taxon>
        <taxon>Cariceae</taxon>
        <taxon>Carex</taxon>
        <taxon>Carex subgen. Euthyceras</taxon>
    </lineage>
</organism>
<dbReference type="Proteomes" id="UP000623129">
    <property type="component" value="Unassembled WGS sequence"/>
</dbReference>
<comment type="caution">
    <text evidence="2">The sequence shown here is derived from an EMBL/GenBank/DDBJ whole genome shotgun (WGS) entry which is preliminary data.</text>
</comment>
<evidence type="ECO:0000313" key="3">
    <source>
        <dbReference type="Proteomes" id="UP000623129"/>
    </source>
</evidence>
<accession>A0A833QR53</accession>
<evidence type="ECO:0000313" key="2">
    <source>
        <dbReference type="EMBL" id="KAF3331820.1"/>
    </source>
</evidence>
<gene>
    <name evidence="2" type="ORF">FCM35_KLT03226</name>
</gene>
<reference evidence="2" key="1">
    <citation type="submission" date="2020-01" db="EMBL/GenBank/DDBJ databases">
        <title>Genome sequence of Kobresia littledalei, the first chromosome-level genome in the family Cyperaceae.</title>
        <authorList>
            <person name="Qu G."/>
        </authorList>
    </citation>
    <scope>NUCLEOTIDE SEQUENCE</scope>
    <source>
        <strain evidence="2">C.B.Clarke</strain>
        <tissue evidence="2">Leaf</tissue>
    </source>
</reference>
<dbReference type="EMBL" id="SWLB01000012">
    <property type="protein sequence ID" value="KAF3331820.1"/>
    <property type="molecule type" value="Genomic_DNA"/>
</dbReference>
<keyword evidence="3" id="KW-1185">Reference proteome</keyword>